<dbReference type="InterPro" id="IPR036986">
    <property type="entry name" value="S4_RNA-bd_sf"/>
</dbReference>
<comment type="catalytic activity">
    <reaction evidence="5">
        <text>uridine(2604) in 23S rRNA = pseudouridine(2604) in 23S rRNA</text>
        <dbReference type="Rhea" id="RHEA:38875"/>
        <dbReference type="Rhea" id="RHEA-COMP:10093"/>
        <dbReference type="Rhea" id="RHEA-COMP:10094"/>
        <dbReference type="ChEBI" id="CHEBI:65314"/>
        <dbReference type="ChEBI" id="CHEBI:65315"/>
        <dbReference type="EC" id="5.4.99.21"/>
    </reaction>
</comment>
<dbReference type="SMART" id="SM00363">
    <property type="entry name" value="S4"/>
    <property type="match status" value="1"/>
</dbReference>
<dbReference type="Gene3D" id="3.30.70.1560">
    <property type="entry name" value="Alpha-L RNA-binding motif"/>
    <property type="match status" value="1"/>
</dbReference>
<reference evidence="10 11" key="1">
    <citation type="submission" date="2020-07" db="EMBL/GenBank/DDBJ databases">
        <title>Genomic Encyclopedia of Type Strains, Phase IV (KMG-V): Genome sequencing to study the core and pangenomes of soil and plant-associated prokaryotes.</title>
        <authorList>
            <person name="Whitman W."/>
        </authorList>
    </citation>
    <scope>NUCLEOTIDE SEQUENCE [LARGE SCALE GENOMIC DNA]</scope>
    <source>
        <strain evidence="10 11">RH2WT43</strain>
    </source>
</reference>
<evidence type="ECO:0000256" key="2">
    <source>
        <dbReference type="ARBA" id="ARBA00022552"/>
    </source>
</evidence>
<feature type="region of interest" description="Disordered" evidence="8">
    <location>
        <begin position="1"/>
        <end position="22"/>
    </location>
</feature>
<dbReference type="InterPro" id="IPR006145">
    <property type="entry name" value="PsdUridine_synth_RsuA/RluA"/>
</dbReference>
<dbReference type="InterPro" id="IPR000748">
    <property type="entry name" value="PsdUridine_synth_RsuA/RluB/E/F"/>
</dbReference>
<name>A0A839EXE5_9GAMM</name>
<dbReference type="Gene3D" id="3.10.290.10">
    <property type="entry name" value="RNA-binding S4 domain"/>
    <property type="match status" value="1"/>
</dbReference>
<gene>
    <name evidence="10" type="ORF">FHW12_003600</name>
</gene>
<evidence type="ECO:0000256" key="1">
    <source>
        <dbReference type="ARBA" id="ARBA00008348"/>
    </source>
</evidence>
<comment type="caution">
    <text evidence="10">The sequence shown here is derived from an EMBL/GenBank/DDBJ whole genome shotgun (WGS) entry which is preliminary data.</text>
</comment>
<dbReference type="CDD" id="cd00165">
    <property type="entry name" value="S4"/>
    <property type="match status" value="1"/>
</dbReference>
<dbReference type="InterPro" id="IPR020094">
    <property type="entry name" value="TruA/RsuA/RluB/E/F_N"/>
</dbReference>
<dbReference type="PROSITE" id="PS50889">
    <property type="entry name" value="S4"/>
    <property type="match status" value="1"/>
</dbReference>
<protein>
    <recommendedName>
        <fullName evidence="7">Pseudouridine synthase</fullName>
        <ecNumber evidence="7">5.4.99.-</ecNumber>
    </recommendedName>
</protein>
<evidence type="ECO:0000259" key="9">
    <source>
        <dbReference type="SMART" id="SM00363"/>
    </source>
</evidence>
<dbReference type="InterPro" id="IPR042092">
    <property type="entry name" value="PsdUridine_s_RsuA/RluB/E/F_cat"/>
</dbReference>
<dbReference type="Pfam" id="PF00849">
    <property type="entry name" value="PseudoU_synth_2"/>
    <property type="match status" value="1"/>
</dbReference>
<evidence type="ECO:0000256" key="8">
    <source>
        <dbReference type="SAM" id="MobiDB-lite"/>
    </source>
</evidence>
<feature type="domain" description="RNA-binding S4" evidence="9">
    <location>
        <begin position="23"/>
        <end position="83"/>
    </location>
</feature>
<sequence length="262" mass="28176">MRKPRPGASHARPAARTASASRHGLARVISKLGIASRTQAARWIADGRVSVDGRVVRDAERPTDAARERIAIDGSAVAARERIYVVLNKPRGVVTSAADERGRDTVYASFGASGLPWLAPVGRLDRASEGLLLFSNDSAWAAAITAPDSHLDKTYHVQIDRLPDAALLAAMRAGVVDGGERLAVKAVRELRRGERHAWLEIVLDEGRNRQIRRMLAALEVDVLRLVRVAIGTLVLGTLGKGGWRRLEPAEVAALAPPSAARP</sequence>
<dbReference type="Gene3D" id="3.30.70.580">
    <property type="entry name" value="Pseudouridine synthase I, catalytic domain, N-terminal subdomain"/>
    <property type="match status" value="1"/>
</dbReference>
<dbReference type="RefSeq" id="WP_310735278.1">
    <property type="nucleotide sequence ID" value="NZ_JACGXL010000006.1"/>
</dbReference>
<dbReference type="SUPFAM" id="SSF55120">
    <property type="entry name" value="Pseudouridine synthase"/>
    <property type="match status" value="1"/>
</dbReference>
<keyword evidence="3 7" id="KW-0413">Isomerase</keyword>
<evidence type="ECO:0000313" key="10">
    <source>
        <dbReference type="EMBL" id="MBA8889357.1"/>
    </source>
</evidence>
<dbReference type="EC" id="5.4.99.-" evidence="7"/>
<feature type="compositionally biased region" description="Low complexity" evidence="8">
    <location>
        <begin position="8"/>
        <end position="22"/>
    </location>
</feature>
<dbReference type="InterPro" id="IPR002942">
    <property type="entry name" value="S4_RNA-bd"/>
</dbReference>
<evidence type="ECO:0000256" key="7">
    <source>
        <dbReference type="RuleBase" id="RU003887"/>
    </source>
</evidence>
<dbReference type="InterPro" id="IPR020103">
    <property type="entry name" value="PsdUridine_synth_cat_dom_sf"/>
</dbReference>
<dbReference type="NCBIfam" id="TIGR00093">
    <property type="entry name" value="pseudouridine synthase"/>
    <property type="match status" value="1"/>
</dbReference>
<dbReference type="Proteomes" id="UP000550401">
    <property type="component" value="Unassembled WGS sequence"/>
</dbReference>
<proteinExistence type="inferred from homology"/>
<organism evidence="10 11">
    <name type="scientific">Dokdonella fugitiva</name>
    <dbReference type="NCBI Taxonomy" id="328517"/>
    <lineage>
        <taxon>Bacteria</taxon>
        <taxon>Pseudomonadati</taxon>
        <taxon>Pseudomonadota</taxon>
        <taxon>Gammaproteobacteria</taxon>
        <taxon>Lysobacterales</taxon>
        <taxon>Rhodanobacteraceae</taxon>
        <taxon>Dokdonella</taxon>
    </lineage>
</organism>
<dbReference type="PANTHER" id="PTHR47683:SF2">
    <property type="entry name" value="RNA-BINDING S4 DOMAIN-CONTAINING PROTEIN"/>
    <property type="match status" value="1"/>
</dbReference>
<dbReference type="PANTHER" id="PTHR47683">
    <property type="entry name" value="PSEUDOURIDINE SYNTHASE FAMILY PROTEIN-RELATED"/>
    <property type="match status" value="1"/>
</dbReference>
<evidence type="ECO:0000256" key="5">
    <source>
        <dbReference type="ARBA" id="ARBA00036535"/>
    </source>
</evidence>
<evidence type="ECO:0000256" key="4">
    <source>
        <dbReference type="ARBA" id="ARBA00036390"/>
    </source>
</evidence>
<dbReference type="GO" id="GO:0000455">
    <property type="term" value="P:enzyme-directed rRNA pseudouridine synthesis"/>
    <property type="evidence" value="ECO:0007669"/>
    <property type="project" value="UniProtKB-ARBA"/>
</dbReference>
<dbReference type="CDD" id="cd02870">
    <property type="entry name" value="PseudoU_synth_RsuA_like"/>
    <property type="match status" value="1"/>
</dbReference>
<dbReference type="AlphaFoldDB" id="A0A839EXE5"/>
<dbReference type="InterPro" id="IPR050343">
    <property type="entry name" value="RsuA_PseudoU_synthase"/>
</dbReference>
<dbReference type="SUPFAM" id="SSF55174">
    <property type="entry name" value="Alpha-L RNA-binding motif"/>
    <property type="match status" value="1"/>
</dbReference>
<dbReference type="InterPro" id="IPR018496">
    <property type="entry name" value="PsdUridine_synth_RsuA/RluB_CS"/>
</dbReference>
<dbReference type="GO" id="GO:0160138">
    <property type="term" value="F:23S rRNA pseudouridine(2604) synthase activity"/>
    <property type="evidence" value="ECO:0007669"/>
    <property type="project" value="UniProtKB-EC"/>
</dbReference>
<evidence type="ECO:0000313" key="11">
    <source>
        <dbReference type="Proteomes" id="UP000550401"/>
    </source>
</evidence>
<dbReference type="EMBL" id="JACGXL010000006">
    <property type="protein sequence ID" value="MBA8889357.1"/>
    <property type="molecule type" value="Genomic_DNA"/>
</dbReference>
<evidence type="ECO:0000256" key="3">
    <source>
        <dbReference type="ARBA" id="ARBA00023235"/>
    </source>
</evidence>
<accession>A0A839EXE5</accession>
<comment type="similarity">
    <text evidence="1 7">Belongs to the pseudouridine synthase RsuA family.</text>
</comment>
<keyword evidence="6" id="KW-0694">RNA-binding</keyword>
<keyword evidence="11" id="KW-1185">Reference proteome</keyword>
<evidence type="ECO:0000256" key="6">
    <source>
        <dbReference type="PROSITE-ProRule" id="PRU00182"/>
    </source>
</evidence>
<comment type="catalytic activity">
    <reaction evidence="4">
        <text>uridine(35) in tRNA(Tyr) = pseudouridine(35) in tRNA(Tyr)</text>
        <dbReference type="Rhea" id="RHEA:60556"/>
        <dbReference type="Rhea" id="RHEA-COMP:15607"/>
        <dbReference type="Rhea" id="RHEA-COMP:15608"/>
        <dbReference type="ChEBI" id="CHEBI:65314"/>
        <dbReference type="ChEBI" id="CHEBI:65315"/>
    </reaction>
</comment>
<dbReference type="Pfam" id="PF01479">
    <property type="entry name" value="S4"/>
    <property type="match status" value="1"/>
</dbReference>
<dbReference type="PROSITE" id="PS01149">
    <property type="entry name" value="PSI_RSU"/>
    <property type="match status" value="1"/>
</dbReference>
<dbReference type="GO" id="GO:0003723">
    <property type="term" value="F:RNA binding"/>
    <property type="evidence" value="ECO:0007669"/>
    <property type="project" value="UniProtKB-KW"/>
</dbReference>
<keyword evidence="2" id="KW-0698">rRNA processing</keyword>